<gene>
    <name evidence="2" type="ORF">AKJ51_01085</name>
</gene>
<name>A0A133VMD1_9EURY</name>
<reference evidence="2 3" key="1">
    <citation type="journal article" date="2016" name="Sci. Rep.">
        <title>Metabolic traits of an uncultured archaeal lineage -MSBL1- from brine pools of the Red Sea.</title>
        <authorList>
            <person name="Mwirichia R."/>
            <person name="Alam I."/>
            <person name="Rashid M."/>
            <person name="Vinu M."/>
            <person name="Ba-Alawi W."/>
            <person name="Anthony Kamau A."/>
            <person name="Kamanda Ngugi D."/>
            <person name="Goker M."/>
            <person name="Klenk H.P."/>
            <person name="Bajic V."/>
            <person name="Stingl U."/>
        </authorList>
    </citation>
    <scope>NUCLEOTIDE SEQUENCE [LARGE SCALE GENOMIC DNA]</scope>
    <source>
        <strain evidence="2">SCGC-AAA382A20</strain>
    </source>
</reference>
<accession>A0A133VMD1</accession>
<proteinExistence type="predicted"/>
<sequence>MQFTIKILIVATFVVTLAAAFVALFKWNRGVRSIAGKYKHYNDGKTDANMHFTLKPPQCTILWLFRRIGGELRSGTGKEGTWHTNVFSSSLLLEWEGEIIRLARKAPGIFEGYHVKNEDIDKKVLLQKVSDSS</sequence>
<evidence type="ECO:0000313" key="2">
    <source>
        <dbReference type="EMBL" id="KXB07567.1"/>
    </source>
</evidence>
<organism evidence="2 3">
    <name type="scientific">candidate division MSBL1 archaeon SCGC-AAA382A20</name>
    <dbReference type="NCBI Taxonomy" id="1698280"/>
    <lineage>
        <taxon>Archaea</taxon>
        <taxon>Methanobacteriati</taxon>
        <taxon>Methanobacteriota</taxon>
        <taxon>candidate division MSBL1</taxon>
    </lineage>
</organism>
<comment type="caution">
    <text evidence="2">The sequence shown here is derived from an EMBL/GenBank/DDBJ whole genome shotgun (WGS) entry which is preliminary data.</text>
</comment>
<protein>
    <submittedName>
        <fullName evidence="2">Uncharacterized protein</fullName>
    </submittedName>
</protein>
<evidence type="ECO:0000256" key="1">
    <source>
        <dbReference type="SAM" id="Phobius"/>
    </source>
</evidence>
<keyword evidence="3" id="KW-1185">Reference proteome</keyword>
<dbReference type="Proteomes" id="UP000070263">
    <property type="component" value="Unassembled WGS sequence"/>
</dbReference>
<evidence type="ECO:0000313" key="3">
    <source>
        <dbReference type="Proteomes" id="UP000070263"/>
    </source>
</evidence>
<dbReference type="AlphaFoldDB" id="A0A133VMD1"/>
<feature type="transmembrane region" description="Helical" evidence="1">
    <location>
        <begin position="6"/>
        <end position="25"/>
    </location>
</feature>
<keyword evidence="1" id="KW-0812">Transmembrane</keyword>
<keyword evidence="1" id="KW-1133">Transmembrane helix</keyword>
<keyword evidence="1" id="KW-0472">Membrane</keyword>
<dbReference type="EMBL" id="LHYE01000006">
    <property type="protein sequence ID" value="KXB07567.1"/>
    <property type="molecule type" value="Genomic_DNA"/>
</dbReference>